<keyword evidence="2" id="KW-1185">Reference proteome</keyword>
<proteinExistence type="predicted"/>
<comment type="caution">
    <text evidence="1">The sequence shown here is derived from an EMBL/GenBank/DDBJ whole genome shotgun (WGS) entry which is preliminary data.</text>
</comment>
<evidence type="ECO:0000313" key="2">
    <source>
        <dbReference type="Proteomes" id="UP001412067"/>
    </source>
</evidence>
<organism evidence="1 2">
    <name type="scientific">Platanthera guangdongensis</name>
    <dbReference type="NCBI Taxonomy" id="2320717"/>
    <lineage>
        <taxon>Eukaryota</taxon>
        <taxon>Viridiplantae</taxon>
        <taxon>Streptophyta</taxon>
        <taxon>Embryophyta</taxon>
        <taxon>Tracheophyta</taxon>
        <taxon>Spermatophyta</taxon>
        <taxon>Magnoliopsida</taxon>
        <taxon>Liliopsida</taxon>
        <taxon>Asparagales</taxon>
        <taxon>Orchidaceae</taxon>
        <taxon>Orchidoideae</taxon>
        <taxon>Orchideae</taxon>
        <taxon>Orchidinae</taxon>
        <taxon>Platanthera</taxon>
    </lineage>
</organism>
<dbReference type="EMBL" id="JBBWWR010000007">
    <property type="protein sequence ID" value="KAK8963426.1"/>
    <property type="molecule type" value="Genomic_DNA"/>
</dbReference>
<dbReference type="Proteomes" id="UP001412067">
    <property type="component" value="Unassembled WGS sequence"/>
</dbReference>
<name>A0ABR2MI84_9ASPA</name>
<evidence type="ECO:0000313" key="1">
    <source>
        <dbReference type="EMBL" id="KAK8963426.1"/>
    </source>
</evidence>
<accession>A0ABR2MI84</accession>
<protein>
    <submittedName>
        <fullName evidence="1">Uncharacterized protein</fullName>
    </submittedName>
</protein>
<gene>
    <name evidence="1" type="ORF">KSP40_PGU012511</name>
</gene>
<sequence>MKGRDLARPMAGLDFFPGFSRGCNAALPFFSMRRSGSDGPCFRRQPPRPCAMEKSTRAYLLSDGKKANPSL</sequence>
<reference evidence="1 2" key="1">
    <citation type="journal article" date="2022" name="Nat. Plants">
        <title>Genomes of leafy and leafless Platanthera orchids illuminate the evolution of mycoheterotrophy.</title>
        <authorList>
            <person name="Li M.H."/>
            <person name="Liu K.W."/>
            <person name="Li Z."/>
            <person name="Lu H.C."/>
            <person name="Ye Q.L."/>
            <person name="Zhang D."/>
            <person name="Wang J.Y."/>
            <person name="Li Y.F."/>
            <person name="Zhong Z.M."/>
            <person name="Liu X."/>
            <person name="Yu X."/>
            <person name="Liu D.K."/>
            <person name="Tu X.D."/>
            <person name="Liu B."/>
            <person name="Hao Y."/>
            <person name="Liao X.Y."/>
            <person name="Jiang Y.T."/>
            <person name="Sun W.H."/>
            <person name="Chen J."/>
            <person name="Chen Y.Q."/>
            <person name="Ai Y."/>
            <person name="Zhai J.W."/>
            <person name="Wu S.S."/>
            <person name="Zhou Z."/>
            <person name="Hsiao Y.Y."/>
            <person name="Wu W.L."/>
            <person name="Chen Y.Y."/>
            <person name="Lin Y.F."/>
            <person name="Hsu J.L."/>
            <person name="Li C.Y."/>
            <person name="Wang Z.W."/>
            <person name="Zhao X."/>
            <person name="Zhong W.Y."/>
            <person name="Ma X.K."/>
            <person name="Ma L."/>
            <person name="Huang J."/>
            <person name="Chen G.Z."/>
            <person name="Huang M.Z."/>
            <person name="Huang L."/>
            <person name="Peng D.H."/>
            <person name="Luo Y.B."/>
            <person name="Zou S.Q."/>
            <person name="Chen S.P."/>
            <person name="Lan S."/>
            <person name="Tsai W.C."/>
            <person name="Van de Peer Y."/>
            <person name="Liu Z.J."/>
        </authorList>
    </citation>
    <scope>NUCLEOTIDE SEQUENCE [LARGE SCALE GENOMIC DNA]</scope>
    <source>
        <strain evidence="1">Lor288</strain>
    </source>
</reference>